<dbReference type="Pfam" id="PF11335">
    <property type="entry name" value="DUF3137"/>
    <property type="match status" value="1"/>
</dbReference>
<name>A0A9J6ZI48_9BACL</name>
<dbReference type="AlphaFoldDB" id="A0A9J6ZI48"/>
<evidence type="ECO:0000313" key="3">
    <source>
        <dbReference type="Proteomes" id="UP001056756"/>
    </source>
</evidence>
<protein>
    <submittedName>
        <fullName evidence="2">DUF3137 domain-containing protein</fullName>
    </submittedName>
</protein>
<proteinExistence type="predicted"/>
<dbReference type="EMBL" id="CP097899">
    <property type="protein sequence ID" value="URN95695.1"/>
    <property type="molecule type" value="Genomic_DNA"/>
</dbReference>
<feature type="transmembrane region" description="Helical" evidence="1">
    <location>
        <begin position="57"/>
        <end position="76"/>
    </location>
</feature>
<keyword evidence="1" id="KW-0472">Membrane</keyword>
<keyword evidence="1" id="KW-0812">Transmembrane</keyword>
<dbReference type="InterPro" id="IPR021484">
    <property type="entry name" value="DUF3137"/>
</dbReference>
<sequence>MLPTYGEVNARLTVPLEELDHIRELAAQKLSKYYKILWILFFINVISTIISLSYHSYYFIIGWIILIIIASMAYLAKQKSADQYRTLYKSDVVAPFASKMVELCATLSDSEKHIYYCNYYPQDRMDDRWIQSCKLFDFTIDKTTGEDLLIGQLGLTEFRFSELTLIEITETTDSKGNRSTTEETRFSGVLFVADFKKDFSGITILQSRNVVPPGSGLFKKMFGSFKKYSMVGSSRAAKIAIELESEQFNAHFNVRTSNDIEARYLLSPNLMEQILEFKKSHSEQIDISFVDSYMCIAIASDSNYFEEPMHKTNVAGYRMKAVYEDLKFFFGLIEEFDLNTRIWSKY</sequence>
<dbReference type="Proteomes" id="UP001056756">
    <property type="component" value="Chromosome"/>
</dbReference>
<organism evidence="2 3">
    <name type="scientific">Candidatus Pristimantibacillus lignocellulolyticus</name>
    <dbReference type="NCBI Taxonomy" id="2994561"/>
    <lineage>
        <taxon>Bacteria</taxon>
        <taxon>Bacillati</taxon>
        <taxon>Bacillota</taxon>
        <taxon>Bacilli</taxon>
        <taxon>Bacillales</taxon>
        <taxon>Paenibacillaceae</taxon>
        <taxon>Candidatus Pristimantibacillus</taxon>
    </lineage>
</organism>
<accession>A0A9J6ZI48</accession>
<keyword evidence="1" id="KW-1133">Transmembrane helix</keyword>
<evidence type="ECO:0000256" key="1">
    <source>
        <dbReference type="SAM" id="Phobius"/>
    </source>
</evidence>
<feature type="transmembrane region" description="Helical" evidence="1">
    <location>
        <begin position="33"/>
        <end position="51"/>
    </location>
</feature>
<dbReference type="KEGG" id="plig:NAG76_05465"/>
<gene>
    <name evidence="2" type="ORF">NAG76_05465</name>
</gene>
<evidence type="ECO:0000313" key="2">
    <source>
        <dbReference type="EMBL" id="URN95695.1"/>
    </source>
</evidence>
<reference evidence="2" key="1">
    <citation type="submission" date="2022-05" db="EMBL/GenBank/DDBJ databases">
        <title>Novel bacterial taxa in a minimal lignocellulolytic consortium and its capacity to transform plastics disclosed by genome-resolved metagenomics.</title>
        <authorList>
            <person name="Rodriguez C.A.D."/>
            <person name="Diaz-Garcia L."/>
            <person name="Herrera K."/>
            <person name="Tarazona N.A."/>
            <person name="Sproer C."/>
            <person name="Overmann J."/>
            <person name="Jimenez D.J."/>
        </authorList>
    </citation>
    <scope>NUCLEOTIDE SEQUENCE</scope>
    <source>
        <strain evidence="2">MAG5</strain>
    </source>
</reference>